<dbReference type="AlphaFoldDB" id="A0A6G4AL08"/>
<dbReference type="Proteomes" id="UP000476310">
    <property type="component" value="Unassembled WGS sequence"/>
</dbReference>
<dbReference type="Gene3D" id="1.10.357.10">
    <property type="entry name" value="Tetracycline Repressor, domain 2"/>
    <property type="match status" value="1"/>
</dbReference>
<evidence type="ECO:0000259" key="5">
    <source>
        <dbReference type="PROSITE" id="PS50977"/>
    </source>
</evidence>
<evidence type="ECO:0000256" key="1">
    <source>
        <dbReference type="ARBA" id="ARBA00023015"/>
    </source>
</evidence>
<comment type="caution">
    <text evidence="6">The sequence shown here is derived from an EMBL/GenBank/DDBJ whole genome shotgun (WGS) entry which is preliminary data.</text>
</comment>
<dbReference type="InterPro" id="IPR036271">
    <property type="entry name" value="Tet_transcr_reg_TetR-rel_C_sf"/>
</dbReference>
<evidence type="ECO:0000313" key="6">
    <source>
        <dbReference type="EMBL" id="NEW74136.1"/>
    </source>
</evidence>
<dbReference type="RefSeq" id="WP_164431607.1">
    <property type="nucleotide sequence ID" value="NZ_JAAIKT010000039.1"/>
</dbReference>
<dbReference type="SUPFAM" id="SSF46689">
    <property type="entry name" value="Homeodomain-like"/>
    <property type="match status" value="1"/>
</dbReference>
<dbReference type="PANTHER" id="PTHR30055:SF146">
    <property type="entry name" value="HTH-TYPE TRANSCRIPTIONAL DUAL REGULATOR CECR"/>
    <property type="match status" value="1"/>
</dbReference>
<dbReference type="PRINTS" id="PR00455">
    <property type="entry name" value="HTHTETR"/>
</dbReference>
<evidence type="ECO:0000256" key="2">
    <source>
        <dbReference type="ARBA" id="ARBA00023125"/>
    </source>
</evidence>
<keyword evidence="2 4" id="KW-0238">DNA-binding</keyword>
<sequence>MGSTASSGGSGVSRGRVDKRQAILDAAFAVFARRGYAQACVQEIAEEARVAKPTVYSHLNDKETLFRHTIEAAADTLMAENLAVVERLRERAPDDDLRAALADLAQRLLRICCGERARALRWLTYAQVARFPDLIETVQERTAHRPRAALADRLARLSLAGRLRPCDPEQAAEHFFALLTGPLESRSRLGTRRVPAAELRVIADAAVDAFLRAYGSD</sequence>
<dbReference type="GO" id="GO:0045892">
    <property type="term" value="P:negative regulation of DNA-templated transcription"/>
    <property type="evidence" value="ECO:0007669"/>
    <property type="project" value="UniProtKB-ARBA"/>
</dbReference>
<dbReference type="InterPro" id="IPR050109">
    <property type="entry name" value="HTH-type_TetR-like_transc_reg"/>
</dbReference>
<gene>
    <name evidence="6" type="ORF">G4H13_28165</name>
</gene>
<dbReference type="GO" id="GO:0000976">
    <property type="term" value="F:transcription cis-regulatory region binding"/>
    <property type="evidence" value="ECO:0007669"/>
    <property type="project" value="TreeGrafter"/>
</dbReference>
<feature type="domain" description="HTH tetR-type" evidence="5">
    <location>
        <begin position="17"/>
        <end position="77"/>
    </location>
</feature>
<dbReference type="Pfam" id="PF14246">
    <property type="entry name" value="TetR_C_7"/>
    <property type="match status" value="1"/>
</dbReference>
<proteinExistence type="predicted"/>
<dbReference type="InterPro" id="IPR001647">
    <property type="entry name" value="HTH_TetR"/>
</dbReference>
<dbReference type="FunFam" id="1.10.10.60:FF:000141">
    <property type="entry name" value="TetR family transcriptional regulator"/>
    <property type="match status" value="1"/>
</dbReference>
<accession>A0A6G4AL08</accession>
<dbReference type="InterPro" id="IPR039536">
    <property type="entry name" value="TetR_C_Proteobacteria"/>
</dbReference>
<dbReference type="PANTHER" id="PTHR30055">
    <property type="entry name" value="HTH-TYPE TRANSCRIPTIONAL REGULATOR RUTR"/>
    <property type="match status" value="1"/>
</dbReference>
<keyword evidence="3" id="KW-0804">Transcription</keyword>
<keyword evidence="7" id="KW-1185">Reference proteome</keyword>
<dbReference type="InterPro" id="IPR009057">
    <property type="entry name" value="Homeodomain-like_sf"/>
</dbReference>
<protein>
    <submittedName>
        <fullName evidence="6">TetR/AcrR family transcriptional regulator</fullName>
    </submittedName>
</protein>
<dbReference type="PROSITE" id="PS50977">
    <property type="entry name" value="HTH_TETR_2"/>
    <property type="match status" value="1"/>
</dbReference>
<keyword evidence="1" id="KW-0805">Transcription regulation</keyword>
<evidence type="ECO:0000256" key="4">
    <source>
        <dbReference type="PROSITE-ProRule" id="PRU00335"/>
    </source>
</evidence>
<reference evidence="6" key="1">
    <citation type="submission" date="2020-02" db="EMBL/GenBank/DDBJ databases">
        <title>A new Streptomyces sp. for controlling soil-borne diseases.</title>
        <authorList>
            <person name="Li X."/>
            <person name="Tian Y."/>
            <person name="Gao K."/>
        </authorList>
    </citation>
    <scope>NUCLEOTIDE SEQUENCE [LARGE SCALE GENOMIC DNA]</scope>
    <source>
        <strain evidence="6">0250</strain>
    </source>
</reference>
<dbReference type="SUPFAM" id="SSF48498">
    <property type="entry name" value="Tetracyclin repressor-like, C-terminal domain"/>
    <property type="match status" value="1"/>
</dbReference>
<evidence type="ECO:0000256" key="3">
    <source>
        <dbReference type="ARBA" id="ARBA00023163"/>
    </source>
</evidence>
<dbReference type="EMBL" id="JAAIKT010000039">
    <property type="protein sequence ID" value="NEW74136.1"/>
    <property type="molecule type" value="Genomic_DNA"/>
</dbReference>
<name>A0A6G4AL08_9ACTN</name>
<dbReference type="GO" id="GO:0003700">
    <property type="term" value="F:DNA-binding transcription factor activity"/>
    <property type="evidence" value="ECO:0007669"/>
    <property type="project" value="TreeGrafter"/>
</dbReference>
<organism evidence="6 7">
    <name type="scientific">Streptomyces rhizosphaericus</name>
    <dbReference type="NCBI Taxonomy" id="114699"/>
    <lineage>
        <taxon>Bacteria</taxon>
        <taxon>Bacillati</taxon>
        <taxon>Actinomycetota</taxon>
        <taxon>Actinomycetes</taxon>
        <taxon>Kitasatosporales</taxon>
        <taxon>Streptomycetaceae</taxon>
        <taxon>Streptomyces</taxon>
        <taxon>Streptomyces violaceusniger group</taxon>
    </lineage>
</organism>
<evidence type="ECO:0000313" key="7">
    <source>
        <dbReference type="Proteomes" id="UP000476310"/>
    </source>
</evidence>
<dbReference type="Pfam" id="PF00440">
    <property type="entry name" value="TetR_N"/>
    <property type="match status" value="1"/>
</dbReference>
<feature type="DNA-binding region" description="H-T-H motif" evidence="4">
    <location>
        <begin position="40"/>
        <end position="59"/>
    </location>
</feature>
<dbReference type="Gene3D" id="1.10.10.60">
    <property type="entry name" value="Homeodomain-like"/>
    <property type="match status" value="1"/>
</dbReference>